<evidence type="ECO:0000256" key="1">
    <source>
        <dbReference type="SAM" id="MobiDB-lite"/>
    </source>
</evidence>
<dbReference type="OrthoDB" id="9789070at2"/>
<dbReference type="Proteomes" id="UP000268094">
    <property type="component" value="Unassembled WGS sequence"/>
</dbReference>
<feature type="region of interest" description="Disordered" evidence="1">
    <location>
        <begin position="1"/>
        <end position="20"/>
    </location>
</feature>
<accession>A0A3A8GWB8</accession>
<reference evidence="3" key="1">
    <citation type="submission" date="2018-09" db="EMBL/GenBank/DDBJ databases">
        <authorList>
            <person name="Livingstone P.G."/>
            <person name="Whitworth D.E."/>
        </authorList>
    </citation>
    <scope>NUCLEOTIDE SEQUENCE [LARGE SCALE GENOMIC DNA]</scope>
    <source>
        <strain evidence="3">CA054A</strain>
    </source>
</reference>
<organism evidence="2 3">
    <name type="scientific">Corallococcus terminator</name>
    <dbReference type="NCBI Taxonomy" id="2316733"/>
    <lineage>
        <taxon>Bacteria</taxon>
        <taxon>Pseudomonadati</taxon>
        <taxon>Myxococcota</taxon>
        <taxon>Myxococcia</taxon>
        <taxon>Myxococcales</taxon>
        <taxon>Cystobacterineae</taxon>
        <taxon>Myxococcaceae</taxon>
        <taxon>Corallococcus</taxon>
    </lineage>
</organism>
<dbReference type="EMBL" id="RAVZ01000862">
    <property type="protein sequence ID" value="RKG62985.1"/>
    <property type="molecule type" value="Genomic_DNA"/>
</dbReference>
<proteinExistence type="predicted"/>
<gene>
    <name evidence="2" type="ORF">D7V88_42530</name>
</gene>
<feature type="non-terminal residue" evidence="2">
    <location>
        <position position="1"/>
    </location>
</feature>
<keyword evidence="3" id="KW-1185">Reference proteome</keyword>
<name>A0A3A8GWB8_9BACT</name>
<comment type="caution">
    <text evidence="2">The sequence shown here is derived from an EMBL/GenBank/DDBJ whole genome shotgun (WGS) entry which is preliminary data.</text>
</comment>
<protein>
    <submittedName>
        <fullName evidence="2">Uncharacterized protein</fullName>
    </submittedName>
</protein>
<sequence>SIEALAQVREQDLEPRSEGGVQIRQGVAADRRISIEDADMRHGHDPLEWTPTKRRIRCPTWWK</sequence>
<dbReference type="AlphaFoldDB" id="A0A3A8GWB8"/>
<evidence type="ECO:0000313" key="2">
    <source>
        <dbReference type="EMBL" id="RKG62985.1"/>
    </source>
</evidence>
<evidence type="ECO:0000313" key="3">
    <source>
        <dbReference type="Proteomes" id="UP000268094"/>
    </source>
</evidence>